<accession>A0A914DDE3</accession>
<dbReference type="WBParaSite" id="ACRNAN_scaffold22241.g31748.t1">
    <property type="protein sequence ID" value="ACRNAN_scaffold22241.g31748.t1"/>
    <property type="gene ID" value="ACRNAN_scaffold22241.g31748"/>
</dbReference>
<feature type="region of interest" description="Disordered" evidence="1">
    <location>
        <begin position="132"/>
        <end position="180"/>
    </location>
</feature>
<dbReference type="PANTHER" id="PTHR46170:SF1">
    <property type="entry name" value="GATOR COMPLEX PROTEIN WDR59"/>
    <property type="match status" value="1"/>
</dbReference>
<feature type="compositionally biased region" description="Low complexity" evidence="1">
    <location>
        <begin position="159"/>
        <end position="170"/>
    </location>
</feature>
<evidence type="ECO:0000313" key="3">
    <source>
        <dbReference type="WBParaSite" id="ACRNAN_scaffold22241.g31748.t1"/>
    </source>
</evidence>
<dbReference type="GO" id="GO:1904263">
    <property type="term" value="P:positive regulation of TORC1 signaling"/>
    <property type="evidence" value="ECO:0007669"/>
    <property type="project" value="TreeGrafter"/>
</dbReference>
<dbReference type="PANTHER" id="PTHR46170">
    <property type="entry name" value="GATOR COMPLEX PROTEIN WDR59"/>
    <property type="match status" value="1"/>
</dbReference>
<name>A0A914DDE3_9BILA</name>
<organism evidence="2 3">
    <name type="scientific">Acrobeloides nanus</name>
    <dbReference type="NCBI Taxonomy" id="290746"/>
    <lineage>
        <taxon>Eukaryota</taxon>
        <taxon>Metazoa</taxon>
        <taxon>Ecdysozoa</taxon>
        <taxon>Nematoda</taxon>
        <taxon>Chromadorea</taxon>
        <taxon>Rhabditida</taxon>
        <taxon>Tylenchina</taxon>
        <taxon>Cephalobomorpha</taxon>
        <taxon>Cephaloboidea</taxon>
        <taxon>Cephalobidae</taxon>
        <taxon>Acrobeloides</taxon>
    </lineage>
</organism>
<proteinExistence type="predicted"/>
<dbReference type="AlphaFoldDB" id="A0A914DDE3"/>
<dbReference type="InterPro" id="IPR049567">
    <property type="entry name" value="WDR59-like"/>
</dbReference>
<reference evidence="3" key="1">
    <citation type="submission" date="2022-11" db="UniProtKB">
        <authorList>
            <consortium name="WormBaseParasite"/>
        </authorList>
    </citation>
    <scope>IDENTIFICATION</scope>
</reference>
<dbReference type="GO" id="GO:0035591">
    <property type="term" value="F:signaling adaptor activity"/>
    <property type="evidence" value="ECO:0007669"/>
    <property type="project" value="TreeGrafter"/>
</dbReference>
<keyword evidence="2" id="KW-1185">Reference proteome</keyword>
<evidence type="ECO:0000256" key="1">
    <source>
        <dbReference type="SAM" id="MobiDB-lite"/>
    </source>
</evidence>
<feature type="compositionally biased region" description="Low complexity" evidence="1">
    <location>
        <begin position="133"/>
        <end position="147"/>
    </location>
</feature>
<sequence>MVESTHNRKSSKYSHNPFNTAWSHHPFGRGLVNSLLDHYSKLCDLQTAAVITCILGQHVHKSSPTSSRLPHSASNPFQSIPTETPTFERATTSPSNVSQGGLILKEIPSSNPESVLRKTANELKSMQLKIPRNSSYGSDVGNVSSSGGDEHNFPPRKISPSTLSTTTTYSAHETLNNSDSSATLTYADGIEAASKDSSKD</sequence>
<dbReference type="Proteomes" id="UP000887540">
    <property type="component" value="Unplaced"/>
</dbReference>
<feature type="compositionally biased region" description="Polar residues" evidence="1">
    <location>
        <begin position="171"/>
        <end position="180"/>
    </location>
</feature>
<protein>
    <submittedName>
        <fullName evidence="3">Uncharacterized protein</fullName>
    </submittedName>
</protein>
<dbReference type="GO" id="GO:0035859">
    <property type="term" value="C:Seh1-associated complex"/>
    <property type="evidence" value="ECO:0007669"/>
    <property type="project" value="TreeGrafter"/>
</dbReference>
<dbReference type="GO" id="GO:0034198">
    <property type="term" value="P:cellular response to amino acid starvation"/>
    <property type="evidence" value="ECO:0007669"/>
    <property type="project" value="TreeGrafter"/>
</dbReference>
<evidence type="ECO:0000313" key="2">
    <source>
        <dbReference type="Proteomes" id="UP000887540"/>
    </source>
</evidence>
<dbReference type="GO" id="GO:0005774">
    <property type="term" value="C:vacuolar membrane"/>
    <property type="evidence" value="ECO:0007669"/>
    <property type="project" value="TreeGrafter"/>
</dbReference>